<dbReference type="EMBL" id="LT828648">
    <property type="protein sequence ID" value="SLM46553.1"/>
    <property type="molecule type" value="Genomic_DNA"/>
</dbReference>
<keyword evidence="1" id="KW-0732">Signal</keyword>
<sequence>MHYLVLLSAIVWSFTSGVAHGASSIQRESLRDLPGVTVVVEEVPSDAQAEGLSEELIRAAAERSLQSRGTRILTPVEQASSPSKPSLYVRVGTYRIQSNQYVYVVTVALKQSVVLAHRPQRKMFASTWEQGVIGTPGANSLGEATKVVEDLVSAFANDFQAVNNQDAVREEK</sequence>
<evidence type="ECO:0000313" key="3">
    <source>
        <dbReference type="Proteomes" id="UP000192042"/>
    </source>
</evidence>
<proteinExistence type="predicted"/>
<evidence type="ECO:0000313" key="2">
    <source>
        <dbReference type="EMBL" id="SLM46553.1"/>
    </source>
</evidence>
<evidence type="ECO:0000256" key="1">
    <source>
        <dbReference type="SAM" id="SignalP"/>
    </source>
</evidence>
<reference evidence="2 3" key="1">
    <citation type="submission" date="2017-03" db="EMBL/GenBank/DDBJ databases">
        <authorList>
            <person name="Afonso C.L."/>
            <person name="Miller P.J."/>
            <person name="Scott M.A."/>
            <person name="Spackman E."/>
            <person name="Goraichik I."/>
            <person name="Dimitrov K.M."/>
            <person name="Suarez D.L."/>
            <person name="Swayne D.E."/>
        </authorList>
    </citation>
    <scope>NUCLEOTIDE SEQUENCE [LARGE SCALE GENOMIC DNA]</scope>
    <source>
        <strain evidence="2">Genome sequencing of Nitrospira japonica strain NJ11</strain>
    </source>
</reference>
<dbReference type="Proteomes" id="UP000192042">
    <property type="component" value="Chromosome I"/>
</dbReference>
<accession>A0A1W1I141</accession>
<feature type="chain" id="PRO_5012370779" description="Lipoprotein" evidence="1">
    <location>
        <begin position="22"/>
        <end position="172"/>
    </location>
</feature>
<protein>
    <recommendedName>
        <fullName evidence="4">Lipoprotein</fullName>
    </recommendedName>
</protein>
<name>A0A1W1I141_9BACT</name>
<evidence type="ECO:0008006" key="4">
    <source>
        <dbReference type="Google" id="ProtNLM"/>
    </source>
</evidence>
<dbReference type="AlphaFoldDB" id="A0A1W1I141"/>
<organism evidence="2 3">
    <name type="scientific">Nitrospira japonica</name>
    <dbReference type="NCBI Taxonomy" id="1325564"/>
    <lineage>
        <taxon>Bacteria</taxon>
        <taxon>Pseudomonadati</taxon>
        <taxon>Nitrospirota</taxon>
        <taxon>Nitrospiria</taxon>
        <taxon>Nitrospirales</taxon>
        <taxon>Nitrospiraceae</taxon>
        <taxon>Nitrospira</taxon>
    </lineage>
</organism>
<dbReference type="RefSeq" id="WP_080885217.1">
    <property type="nucleotide sequence ID" value="NZ_LT828648.1"/>
</dbReference>
<dbReference type="KEGG" id="nja:NSJP_0381"/>
<keyword evidence="3" id="KW-1185">Reference proteome</keyword>
<feature type="signal peptide" evidence="1">
    <location>
        <begin position="1"/>
        <end position="21"/>
    </location>
</feature>
<gene>
    <name evidence="2" type="ORF">NSJP_0381</name>
</gene>